<feature type="transmembrane region" description="Helical" evidence="2">
    <location>
        <begin position="313"/>
        <end position="338"/>
    </location>
</feature>
<keyword evidence="2" id="KW-0812">Transmembrane</keyword>
<reference evidence="3 4" key="1">
    <citation type="submission" date="2018-09" db="EMBL/GenBank/DDBJ databases">
        <title>Comparative genomics of Leucobacter spp.</title>
        <authorList>
            <person name="Reis A.C."/>
            <person name="Kolvenbach B.A."/>
            <person name="Corvini P.F.X."/>
            <person name="Nunes O.C."/>
        </authorList>
    </citation>
    <scope>NUCLEOTIDE SEQUENCE [LARGE SCALE GENOMIC DNA]</scope>
    <source>
        <strain evidence="3 4">TAN 31504</strain>
    </source>
</reference>
<dbReference type="Proteomes" id="UP001645859">
    <property type="component" value="Unassembled WGS sequence"/>
</dbReference>
<feature type="transmembrane region" description="Helical" evidence="2">
    <location>
        <begin position="288"/>
        <end position="307"/>
    </location>
</feature>
<dbReference type="RefSeq" id="WP_202345338.1">
    <property type="nucleotide sequence ID" value="NZ_BAAAPI010000004.1"/>
</dbReference>
<dbReference type="Pfam" id="PF06197">
    <property type="entry name" value="DUF998"/>
    <property type="match status" value="1"/>
</dbReference>
<keyword evidence="4" id="KW-1185">Reference proteome</keyword>
<feature type="transmembrane region" description="Helical" evidence="2">
    <location>
        <begin position="371"/>
        <end position="390"/>
    </location>
</feature>
<feature type="transmembrane region" description="Helical" evidence="2">
    <location>
        <begin position="177"/>
        <end position="195"/>
    </location>
</feature>
<feature type="transmembrane region" description="Helical" evidence="2">
    <location>
        <begin position="245"/>
        <end position="267"/>
    </location>
</feature>
<dbReference type="EMBL" id="QYAC01000006">
    <property type="protein sequence ID" value="MBL3680069.1"/>
    <property type="molecule type" value="Genomic_DNA"/>
</dbReference>
<gene>
    <name evidence="3" type="ORF">D3230_12330</name>
</gene>
<feature type="transmembrane region" description="Helical" evidence="2">
    <location>
        <begin position="142"/>
        <end position="171"/>
    </location>
</feature>
<comment type="caution">
    <text evidence="3">The sequence shown here is derived from an EMBL/GenBank/DDBJ whole genome shotgun (WGS) entry which is preliminary data.</text>
</comment>
<feature type="transmembrane region" description="Helical" evidence="2">
    <location>
        <begin position="345"/>
        <end position="365"/>
    </location>
</feature>
<feature type="transmembrane region" description="Helical" evidence="2">
    <location>
        <begin position="69"/>
        <end position="89"/>
    </location>
</feature>
<proteinExistence type="predicted"/>
<feature type="transmembrane region" description="Helical" evidence="2">
    <location>
        <begin position="207"/>
        <end position="225"/>
    </location>
</feature>
<dbReference type="InterPro" id="IPR009339">
    <property type="entry name" value="DUF998"/>
</dbReference>
<keyword evidence="2" id="KW-0472">Membrane</keyword>
<feature type="compositionally biased region" description="Low complexity" evidence="1">
    <location>
        <begin position="1"/>
        <end position="32"/>
    </location>
</feature>
<sequence>MTPPASASSASSSPATPSDPSARSAQPAQPARHAPRSRLHRAVDALFALLYPGAESVRDSSGSRREVRAFAAAAIAAVVAAVTGLIAFHDAVPLWGPVSPGSVGLVLATVTASIAAVVEYLRAPLPPIPGWPRWAVRTQAVINALAIALVHAGITLLVVGLLTSVLVRGFLGLEVDAFTSIMITVLLGAAAGYVGTLSGGDLTTSRLSGLFSVFMIGGIVVAMLTTSDAEWWQLHFSELGAGSGISVLVFNFTLVVGGMLLAALASLMAPALDAWASAAPPSRTRKPAIVGWAFVAIGACLAGVGLVPVDQSLIIHNTFATGMAVVFGGVLIGLRWILDGFSRAFLLFSDIVLIGIAFSAILFWPVQYYNLAAFELVAAGIIFAWLIIFLRHLDAAAPRPANVEA</sequence>
<keyword evidence="2" id="KW-1133">Transmembrane helix</keyword>
<accession>A0ABS1SKQ0</accession>
<protein>
    <submittedName>
        <fullName evidence="3">DUF998 domain-containing protein</fullName>
    </submittedName>
</protein>
<evidence type="ECO:0000256" key="1">
    <source>
        <dbReference type="SAM" id="MobiDB-lite"/>
    </source>
</evidence>
<evidence type="ECO:0000313" key="4">
    <source>
        <dbReference type="Proteomes" id="UP001645859"/>
    </source>
</evidence>
<feature type="region of interest" description="Disordered" evidence="1">
    <location>
        <begin position="1"/>
        <end position="37"/>
    </location>
</feature>
<name>A0ABS1SKQ0_9MICO</name>
<evidence type="ECO:0000313" key="3">
    <source>
        <dbReference type="EMBL" id="MBL3680069.1"/>
    </source>
</evidence>
<organism evidence="3 4">
    <name type="scientific">Leucobacter chromiireducens subsp. solipictus</name>
    <dbReference type="NCBI Taxonomy" id="398235"/>
    <lineage>
        <taxon>Bacteria</taxon>
        <taxon>Bacillati</taxon>
        <taxon>Actinomycetota</taxon>
        <taxon>Actinomycetes</taxon>
        <taxon>Micrococcales</taxon>
        <taxon>Microbacteriaceae</taxon>
        <taxon>Leucobacter</taxon>
    </lineage>
</organism>
<feature type="transmembrane region" description="Helical" evidence="2">
    <location>
        <begin position="101"/>
        <end position="121"/>
    </location>
</feature>
<evidence type="ECO:0000256" key="2">
    <source>
        <dbReference type="SAM" id="Phobius"/>
    </source>
</evidence>